<sequence length="64" mass="7702">EQHQLKTYNYINWQIFFQVATTCKRLLPRSFEILSIFSLHERSQLCTKAALFHIYTCTHINEEP</sequence>
<comment type="caution">
    <text evidence="1">The sequence shown here is derived from an EMBL/GenBank/DDBJ whole genome shotgun (WGS) entry which is preliminary data.</text>
</comment>
<proteinExistence type="predicted"/>
<organism evidence="1 2">
    <name type="scientific">Gigaspora margarita</name>
    <dbReference type="NCBI Taxonomy" id="4874"/>
    <lineage>
        <taxon>Eukaryota</taxon>
        <taxon>Fungi</taxon>
        <taxon>Fungi incertae sedis</taxon>
        <taxon>Mucoromycota</taxon>
        <taxon>Glomeromycotina</taxon>
        <taxon>Glomeromycetes</taxon>
        <taxon>Diversisporales</taxon>
        <taxon>Gigasporaceae</taxon>
        <taxon>Gigaspora</taxon>
    </lineage>
</organism>
<dbReference type="EMBL" id="CAJVQB010161127">
    <property type="protein sequence ID" value="CAG8856543.1"/>
    <property type="molecule type" value="Genomic_DNA"/>
</dbReference>
<evidence type="ECO:0000313" key="1">
    <source>
        <dbReference type="EMBL" id="CAG8856543.1"/>
    </source>
</evidence>
<protein>
    <submittedName>
        <fullName evidence="1">45869_t:CDS:1</fullName>
    </submittedName>
</protein>
<feature type="non-terminal residue" evidence="1">
    <location>
        <position position="1"/>
    </location>
</feature>
<gene>
    <name evidence="1" type="ORF">GMARGA_LOCUS45364</name>
</gene>
<feature type="non-terminal residue" evidence="1">
    <location>
        <position position="64"/>
    </location>
</feature>
<reference evidence="1 2" key="1">
    <citation type="submission" date="2021-06" db="EMBL/GenBank/DDBJ databases">
        <authorList>
            <person name="Kallberg Y."/>
            <person name="Tangrot J."/>
            <person name="Rosling A."/>
        </authorList>
    </citation>
    <scope>NUCLEOTIDE SEQUENCE [LARGE SCALE GENOMIC DNA]</scope>
    <source>
        <strain evidence="1 2">120-4 pot B 10/14</strain>
    </source>
</reference>
<keyword evidence="2" id="KW-1185">Reference proteome</keyword>
<name>A0ABN7XQE9_GIGMA</name>
<accession>A0ABN7XQE9</accession>
<dbReference type="Proteomes" id="UP000789901">
    <property type="component" value="Unassembled WGS sequence"/>
</dbReference>
<evidence type="ECO:0000313" key="2">
    <source>
        <dbReference type="Proteomes" id="UP000789901"/>
    </source>
</evidence>